<keyword evidence="2" id="KW-0378">Hydrolase</keyword>
<feature type="domain" description="Peptidase S1" evidence="5">
    <location>
        <begin position="26"/>
        <end position="169"/>
    </location>
</feature>
<dbReference type="AlphaFoldDB" id="A0A6J8BS76"/>
<evidence type="ECO:0000313" key="6">
    <source>
        <dbReference type="EMBL" id="CAC5385714.1"/>
    </source>
</evidence>
<dbReference type="SUPFAM" id="SSF50494">
    <property type="entry name" value="Trypsin-like serine proteases"/>
    <property type="match status" value="1"/>
</dbReference>
<dbReference type="SMART" id="SM00020">
    <property type="entry name" value="Tryp_SPc"/>
    <property type="match status" value="1"/>
</dbReference>
<dbReference type="PRINTS" id="PR00722">
    <property type="entry name" value="CHYMOTRYPSIN"/>
</dbReference>
<evidence type="ECO:0000256" key="1">
    <source>
        <dbReference type="ARBA" id="ARBA00022670"/>
    </source>
</evidence>
<dbReference type="GO" id="GO:0006508">
    <property type="term" value="P:proteolysis"/>
    <property type="evidence" value="ECO:0007669"/>
    <property type="project" value="UniProtKB-KW"/>
</dbReference>
<evidence type="ECO:0000256" key="2">
    <source>
        <dbReference type="ARBA" id="ARBA00022801"/>
    </source>
</evidence>
<keyword evidence="3" id="KW-1015">Disulfide bond</keyword>
<protein>
    <recommendedName>
        <fullName evidence="5">Peptidase S1 domain-containing protein</fullName>
    </recommendedName>
</protein>
<dbReference type="InterPro" id="IPR009003">
    <property type="entry name" value="Peptidase_S1_PA"/>
</dbReference>
<sequence>MHRVLLLCGFVVIFMAAGTRSAVTKIVNGENADIADCPWQISLQRNENGGDWEHICGGSIIDERWILTVAHCFENHLTASNYRIAAGSSFLSQMTVYRSVKQIFVHENYKKPLEYDNDIMLLELRTPLSFRSTINKISLDDSQSNIFVGDNCKVSGWGNVDKAAGMFIL</sequence>
<feature type="chain" id="PRO_5027077107" description="Peptidase S1 domain-containing protein" evidence="4">
    <location>
        <begin position="22"/>
        <end position="169"/>
    </location>
</feature>
<proteinExistence type="predicted"/>
<feature type="signal peptide" evidence="4">
    <location>
        <begin position="1"/>
        <end position="21"/>
    </location>
</feature>
<evidence type="ECO:0000259" key="5">
    <source>
        <dbReference type="PROSITE" id="PS50240"/>
    </source>
</evidence>
<dbReference type="InterPro" id="IPR001314">
    <property type="entry name" value="Peptidase_S1A"/>
</dbReference>
<reference evidence="6 7" key="1">
    <citation type="submission" date="2020-06" db="EMBL/GenBank/DDBJ databases">
        <authorList>
            <person name="Li R."/>
            <person name="Bekaert M."/>
        </authorList>
    </citation>
    <scope>NUCLEOTIDE SEQUENCE [LARGE SCALE GENOMIC DNA]</scope>
    <source>
        <strain evidence="7">wild</strain>
    </source>
</reference>
<dbReference type="PANTHER" id="PTHR24252">
    <property type="entry name" value="ACROSIN-RELATED"/>
    <property type="match status" value="1"/>
</dbReference>
<dbReference type="Gene3D" id="2.40.10.10">
    <property type="entry name" value="Trypsin-like serine proteases"/>
    <property type="match status" value="1"/>
</dbReference>
<organism evidence="6 7">
    <name type="scientific">Mytilus coruscus</name>
    <name type="common">Sea mussel</name>
    <dbReference type="NCBI Taxonomy" id="42192"/>
    <lineage>
        <taxon>Eukaryota</taxon>
        <taxon>Metazoa</taxon>
        <taxon>Spiralia</taxon>
        <taxon>Lophotrochozoa</taxon>
        <taxon>Mollusca</taxon>
        <taxon>Bivalvia</taxon>
        <taxon>Autobranchia</taxon>
        <taxon>Pteriomorphia</taxon>
        <taxon>Mytilida</taxon>
        <taxon>Mytiloidea</taxon>
        <taxon>Mytilidae</taxon>
        <taxon>Mytilinae</taxon>
        <taxon>Mytilus</taxon>
    </lineage>
</organism>
<evidence type="ECO:0000256" key="4">
    <source>
        <dbReference type="SAM" id="SignalP"/>
    </source>
</evidence>
<keyword evidence="4" id="KW-0732">Signal</keyword>
<accession>A0A6J8BS76</accession>
<dbReference type="InterPro" id="IPR043504">
    <property type="entry name" value="Peptidase_S1_PA_chymotrypsin"/>
</dbReference>
<keyword evidence="1" id="KW-0645">Protease</keyword>
<name>A0A6J8BS76_MYTCO</name>
<dbReference type="GO" id="GO:0004252">
    <property type="term" value="F:serine-type endopeptidase activity"/>
    <property type="evidence" value="ECO:0007669"/>
    <property type="project" value="InterPro"/>
</dbReference>
<dbReference type="InterPro" id="IPR001254">
    <property type="entry name" value="Trypsin_dom"/>
</dbReference>
<evidence type="ECO:0000256" key="3">
    <source>
        <dbReference type="ARBA" id="ARBA00023157"/>
    </source>
</evidence>
<dbReference type="FunFam" id="2.40.10.10:FF:000004">
    <property type="entry name" value="Tryptase gamma 1"/>
    <property type="match status" value="1"/>
</dbReference>
<dbReference type="PROSITE" id="PS50240">
    <property type="entry name" value="TRYPSIN_DOM"/>
    <property type="match status" value="1"/>
</dbReference>
<evidence type="ECO:0000313" key="7">
    <source>
        <dbReference type="Proteomes" id="UP000507470"/>
    </source>
</evidence>
<dbReference type="EMBL" id="CACVKT020003764">
    <property type="protein sequence ID" value="CAC5385714.1"/>
    <property type="molecule type" value="Genomic_DNA"/>
</dbReference>
<dbReference type="Pfam" id="PF00089">
    <property type="entry name" value="Trypsin"/>
    <property type="match status" value="1"/>
</dbReference>
<dbReference type="OrthoDB" id="10061449at2759"/>
<dbReference type="Proteomes" id="UP000507470">
    <property type="component" value="Unassembled WGS sequence"/>
</dbReference>
<dbReference type="PANTHER" id="PTHR24252:SF17">
    <property type="entry name" value="SUPPRESSOR OF TUMORIGENICITY 14 PROTEIN HOMOLOG-RELATED"/>
    <property type="match status" value="1"/>
</dbReference>
<dbReference type="CDD" id="cd00190">
    <property type="entry name" value="Tryp_SPc"/>
    <property type="match status" value="1"/>
</dbReference>
<keyword evidence="7" id="KW-1185">Reference proteome</keyword>
<gene>
    <name evidence="6" type="ORF">MCOR_21223</name>
</gene>